<feature type="domain" description="Disease resistance R13L4/SHOC-2-like LRR" evidence="17">
    <location>
        <begin position="564"/>
        <end position="750"/>
    </location>
</feature>
<protein>
    <submittedName>
        <fullName evidence="18">Uncharacterized protein</fullName>
    </submittedName>
</protein>
<evidence type="ECO:0000256" key="7">
    <source>
        <dbReference type="ARBA" id="ARBA00022667"/>
    </source>
</evidence>
<name>A0A9J5YND2_SOLCO</name>
<evidence type="ECO:0000256" key="2">
    <source>
        <dbReference type="ARBA" id="ARBA00004170"/>
    </source>
</evidence>
<dbReference type="PANTHER" id="PTHR23155">
    <property type="entry name" value="DISEASE RESISTANCE PROTEIN RP"/>
    <property type="match status" value="1"/>
</dbReference>
<keyword evidence="6" id="KW-0433">Leucine-rich repeat</keyword>
<dbReference type="Gene3D" id="1.20.5.4130">
    <property type="match status" value="1"/>
</dbReference>
<dbReference type="Gene3D" id="1.10.8.430">
    <property type="entry name" value="Helical domain of apoptotic protease-activating factors"/>
    <property type="match status" value="1"/>
</dbReference>
<organism evidence="18 19">
    <name type="scientific">Solanum commersonii</name>
    <name type="common">Commerson's wild potato</name>
    <name type="synonym">Commerson's nightshade</name>
    <dbReference type="NCBI Taxonomy" id="4109"/>
    <lineage>
        <taxon>Eukaryota</taxon>
        <taxon>Viridiplantae</taxon>
        <taxon>Streptophyta</taxon>
        <taxon>Embryophyta</taxon>
        <taxon>Tracheophyta</taxon>
        <taxon>Spermatophyta</taxon>
        <taxon>Magnoliopsida</taxon>
        <taxon>eudicotyledons</taxon>
        <taxon>Gunneridae</taxon>
        <taxon>Pentapetalae</taxon>
        <taxon>asterids</taxon>
        <taxon>lamiids</taxon>
        <taxon>Solanales</taxon>
        <taxon>Solanaceae</taxon>
        <taxon>Solanoideae</taxon>
        <taxon>Solaneae</taxon>
        <taxon>Solanum</taxon>
    </lineage>
</organism>
<dbReference type="InterPro" id="IPR044974">
    <property type="entry name" value="Disease_R_plants"/>
</dbReference>
<comment type="similarity">
    <text evidence="4">Belongs to the disease resistance NB-LRR family.</text>
</comment>
<dbReference type="Proteomes" id="UP000824120">
    <property type="component" value="Chromosome 6"/>
</dbReference>
<evidence type="ECO:0000256" key="6">
    <source>
        <dbReference type="ARBA" id="ARBA00022614"/>
    </source>
</evidence>
<evidence type="ECO:0000256" key="12">
    <source>
        <dbReference type="ARBA" id="ARBA00023054"/>
    </source>
</evidence>
<evidence type="ECO:0000256" key="9">
    <source>
        <dbReference type="ARBA" id="ARBA00022741"/>
    </source>
</evidence>
<comment type="function">
    <text evidence="1">Confers resistance to late blight (Phytophthora infestans) races carrying the avirulence gene Avr1. Resistance proteins guard the plant against pathogens that contain an appropriate avirulence protein via an indirect interaction with this avirulence protein. That triggers a defense system including the hypersensitive response, which restricts the pathogen growth.</text>
</comment>
<evidence type="ECO:0000259" key="16">
    <source>
        <dbReference type="Pfam" id="PF23559"/>
    </source>
</evidence>
<dbReference type="GO" id="GO:0043531">
    <property type="term" value="F:ADP binding"/>
    <property type="evidence" value="ECO:0007669"/>
    <property type="project" value="InterPro"/>
</dbReference>
<reference evidence="18 19" key="1">
    <citation type="submission" date="2020-09" db="EMBL/GenBank/DDBJ databases">
        <title>De no assembly of potato wild relative species, Solanum commersonii.</title>
        <authorList>
            <person name="Cho K."/>
        </authorList>
    </citation>
    <scope>NUCLEOTIDE SEQUENCE [LARGE SCALE GENOMIC DNA]</scope>
    <source>
        <strain evidence="18">LZ3.2</strain>
        <tissue evidence="18">Leaf</tissue>
    </source>
</reference>
<dbReference type="Gene3D" id="3.80.10.10">
    <property type="entry name" value="Ribonuclease Inhibitor"/>
    <property type="match status" value="1"/>
</dbReference>
<evidence type="ECO:0000256" key="3">
    <source>
        <dbReference type="ARBA" id="ARBA00004496"/>
    </source>
</evidence>
<dbReference type="InterPro" id="IPR002182">
    <property type="entry name" value="NB-ARC"/>
</dbReference>
<dbReference type="GO" id="GO:0016020">
    <property type="term" value="C:membrane"/>
    <property type="evidence" value="ECO:0007669"/>
    <property type="project" value="UniProtKB-SubCell"/>
</dbReference>
<dbReference type="SUPFAM" id="SSF52540">
    <property type="entry name" value="P-loop containing nucleoside triphosphate hydrolases"/>
    <property type="match status" value="1"/>
</dbReference>
<dbReference type="OrthoDB" id="1478287at2759"/>
<evidence type="ECO:0000256" key="1">
    <source>
        <dbReference type="ARBA" id="ARBA00002074"/>
    </source>
</evidence>
<comment type="subcellular location">
    <subcellularLocation>
        <location evidence="3">Cytoplasm</location>
    </subcellularLocation>
    <subcellularLocation>
        <location evidence="2">Membrane</location>
        <topology evidence="2">Peripheral membrane protein</topology>
    </subcellularLocation>
</comment>
<keyword evidence="8" id="KW-0677">Repeat</keyword>
<evidence type="ECO:0000313" key="19">
    <source>
        <dbReference type="Proteomes" id="UP000824120"/>
    </source>
</evidence>
<evidence type="ECO:0000256" key="11">
    <source>
        <dbReference type="ARBA" id="ARBA00022840"/>
    </source>
</evidence>
<evidence type="ECO:0000256" key="10">
    <source>
        <dbReference type="ARBA" id="ARBA00022821"/>
    </source>
</evidence>
<evidence type="ECO:0000256" key="8">
    <source>
        <dbReference type="ARBA" id="ARBA00022737"/>
    </source>
</evidence>
<dbReference type="InterPro" id="IPR032675">
    <property type="entry name" value="LRR_dom_sf"/>
</dbReference>
<feature type="domain" description="Disease resistance protein winged helix" evidence="16">
    <location>
        <begin position="447"/>
        <end position="512"/>
    </location>
</feature>
<dbReference type="GO" id="GO:0005737">
    <property type="term" value="C:cytoplasm"/>
    <property type="evidence" value="ECO:0007669"/>
    <property type="project" value="UniProtKB-SubCell"/>
</dbReference>
<keyword evidence="7" id="KW-0381">Hypersensitive response</keyword>
<dbReference type="InterPro" id="IPR042197">
    <property type="entry name" value="Apaf_helical"/>
</dbReference>
<keyword evidence="12 14" id="KW-0175">Coiled coil</keyword>
<dbReference type="GO" id="GO:0009626">
    <property type="term" value="P:plant-type hypersensitive response"/>
    <property type="evidence" value="ECO:0007669"/>
    <property type="project" value="UniProtKB-KW"/>
</dbReference>
<keyword evidence="11" id="KW-0067">ATP-binding</keyword>
<dbReference type="Pfam" id="PF23559">
    <property type="entry name" value="WHD_DRP"/>
    <property type="match status" value="1"/>
</dbReference>
<keyword evidence="9" id="KW-0547">Nucleotide-binding</keyword>
<dbReference type="Gene3D" id="3.40.50.300">
    <property type="entry name" value="P-loop containing nucleotide triphosphate hydrolases"/>
    <property type="match status" value="1"/>
</dbReference>
<evidence type="ECO:0000256" key="14">
    <source>
        <dbReference type="SAM" id="Coils"/>
    </source>
</evidence>
<dbReference type="Pfam" id="PF23598">
    <property type="entry name" value="LRR_14"/>
    <property type="match status" value="1"/>
</dbReference>
<dbReference type="FunFam" id="1.10.10.10:FF:000322">
    <property type="entry name" value="Probable disease resistance protein At1g63360"/>
    <property type="match status" value="1"/>
</dbReference>
<feature type="coiled-coil region" evidence="14">
    <location>
        <begin position="33"/>
        <end position="67"/>
    </location>
</feature>
<evidence type="ECO:0000259" key="15">
    <source>
        <dbReference type="Pfam" id="PF00931"/>
    </source>
</evidence>
<sequence>MANAAVISLVRSLEELVQRKPHLISLEYFQDFLESTSKRRQKYCRKVEELKREIRMEVEKAEDVIELKIMYGIMKKEGLSKIFLRTLVGKIDAPRERKAIRKTLLPFVKKIDAVKRNVMGSSFGANQVQGYDDSTNEDLLPGHSSRNVAKLNPENIVVGLEDDLVRIIRRLKGPMLTREIIPILGMGGIGKTTLARKAFDDFETRHRFDIHIWVTVSQEYWIRGMLMEILRCISEVTTDEKSNDGLRDTISIEYRIKSMLLDNLRHTSDETKKVSNDQLMDSIYKKLKDRRYLVVMDDIWSSEVWDLLTRIFPDDNNGSRIILTSRQEEVANHADPDSNPHEMNLLNSDNSWKLLREKVFGVEQACPPELQYIGVEIAQRCQGLPLALLVVAGHLSKISRTRVSWEHFAISVSNVVTNESDICLGMLAMSYNYLPDHLKPCFLYMGVFPEDSNVNIVRLINLWISEGFLSNELEGRDYFEDLVSRNLVMVRNRSFSGEAKTCGVHDLIGDLILKEAKKEKFLQVTKRSEEKFRHARRYSFHSRDQAAFWKLSNIIRTLHFFEGFKKLSKQVPLLVSFKLLRVLAILKVTFQRFPLEITKLVQLRYLQFTCYDHIHWSVSELYNLQTFILGYEVAGLLPPTIPVEIWQMRNLRHLHIGDFFSFPIPISNKLQNLQELSCLALTSCTYELFSAIPNLKKLEIVGNYLMEMKRERLNSLSCLKELEILKYRDDGIKPSRIPSMYALPTSLKRLTLRFTSLSWEDMANIVKLPNLEVLKIKDNGFLGDVWKLNDEEIFNQLKFLLISWTGLKHWEASSVNFPKLQRLFLKRCMNLEEIPQDFGEICTLESIELHDCSISAAKSGKDIKEEQESMGNECLSVLIYNHPSSPAQQYLINKVMEKMVCMIRLSSKGRSLVTCSFAS</sequence>
<gene>
    <name evidence="18" type="ORF">H5410_033340</name>
</gene>
<keyword evidence="10" id="KW-0611">Plant defense</keyword>
<keyword evidence="5" id="KW-0963">Cytoplasm</keyword>
<dbReference type="GO" id="GO:0005524">
    <property type="term" value="F:ATP binding"/>
    <property type="evidence" value="ECO:0007669"/>
    <property type="project" value="UniProtKB-KW"/>
</dbReference>
<dbReference type="Pfam" id="PF00931">
    <property type="entry name" value="NB-ARC"/>
    <property type="match status" value="1"/>
</dbReference>
<dbReference type="InterPro" id="IPR058922">
    <property type="entry name" value="WHD_DRP"/>
</dbReference>
<comment type="caution">
    <text evidence="18">The sequence shown here is derived from an EMBL/GenBank/DDBJ whole genome shotgun (WGS) entry which is preliminary data.</text>
</comment>
<evidence type="ECO:0000256" key="13">
    <source>
        <dbReference type="ARBA" id="ARBA00023136"/>
    </source>
</evidence>
<evidence type="ECO:0000259" key="17">
    <source>
        <dbReference type="Pfam" id="PF23598"/>
    </source>
</evidence>
<dbReference type="InterPro" id="IPR036388">
    <property type="entry name" value="WH-like_DNA-bd_sf"/>
</dbReference>
<evidence type="ECO:0000256" key="4">
    <source>
        <dbReference type="ARBA" id="ARBA00008894"/>
    </source>
</evidence>
<dbReference type="AlphaFoldDB" id="A0A9J5YND2"/>
<evidence type="ECO:0000256" key="5">
    <source>
        <dbReference type="ARBA" id="ARBA00022490"/>
    </source>
</evidence>
<dbReference type="InterPro" id="IPR027417">
    <property type="entry name" value="P-loop_NTPase"/>
</dbReference>
<dbReference type="PRINTS" id="PR00364">
    <property type="entry name" value="DISEASERSIST"/>
</dbReference>
<dbReference type="SUPFAM" id="SSF52058">
    <property type="entry name" value="L domain-like"/>
    <property type="match status" value="1"/>
</dbReference>
<evidence type="ECO:0000313" key="18">
    <source>
        <dbReference type="EMBL" id="KAG5601970.1"/>
    </source>
</evidence>
<proteinExistence type="inferred from homology"/>
<keyword evidence="19" id="KW-1185">Reference proteome</keyword>
<dbReference type="PANTHER" id="PTHR23155:SF1152">
    <property type="entry name" value="AAA+ ATPASE DOMAIN-CONTAINING PROTEIN"/>
    <property type="match status" value="1"/>
</dbReference>
<dbReference type="InterPro" id="IPR055414">
    <property type="entry name" value="LRR_R13L4/SHOC2-like"/>
</dbReference>
<keyword evidence="13" id="KW-0472">Membrane</keyword>
<dbReference type="Gene3D" id="1.10.10.10">
    <property type="entry name" value="Winged helix-like DNA-binding domain superfamily/Winged helix DNA-binding domain"/>
    <property type="match status" value="1"/>
</dbReference>
<feature type="domain" description="NB-ARC" evidence="15">
    <location>
        <begin position="162"/>
        <end position="361"/>
    </location>
</feature>
<accession>A0A9J5YND2</accession>
<dbReference type="EMBL" id="JACXVP010000006">
    <property type="protein sequence ID" value="KAG5601970.1"/>
    <property type="molecule type" value="Genomic_DNA"/>
</dbReference>